<evidence type="ECO:0000313" key="3">
    <source>
        <dbReference type="Proteomes" id="UP000318437"/>
    </source>
</evidence>
<dbReference type="EMBL" id="SJPS01000013">
    <property type="protein sequence ID" value="TWU20821.1"/>
    <property type="molecule type" value="Genomic_DNA"/>
</dbReference>
<protein>
    <submittedName>
        <fullName evidence="2">Uncharacterized protein</fullName>
    </submittedName>
</protein>
<feature type="transmembrane region" description="Helical" evidence="1">
    <location>
        <begin position="43"/>
        <end position="64"/>
    </location>
</feature>
<name>A0A5C6CBL1_9BACT</name>
<dbReference type="RefSeq" id="WP_146453083.1">
    <property type="nucleotide sequence ID" value="NZ_SJPS01000013.1"/>
</dbReference>
<accession>A0A5C6CBL1</accession>
<evidence type="ECO:0000313" key="2">
    <source>
        <dbReference type="EMBL" id="TWU20821.1"/>
    </source>
</evidence>
<keyword evidence="1" id="KW-0812">Transmembrane</keyword>
<sequence length="128" mass="13667">MTQFFSGLDPTLVLCLFVPAALIFAAWTLQIACAFAAVETPNFWQCLLCTLLVVVANILLRFWVNTSVVDPGLGTNLLAPVALTISIVAVMVRTSPLSALVITTCQGLVFTGLYMGLSMLNSTLSNVI</sequence>
<dbReference type="Proteomes" id="UP000318437">
    <property type="component" value="Unassembled WGS sequence"/>
</dbReference>
<reference evidence="2 3" key="1">
    <citation type="submission" date="2019-02" db="EMBL/GenBank/DDBJ databases">
        <title>Deep-cultivation of Planctomycetes and their phenomic and genomic characterization uncovers novel biology.</title>
        <authorList>
            <person name="Wiegand S."/>
            <person name="Jogler M."/>
            <person name="Boedeker C."/>
            <person name="Pinto D."/>
            <person name="Vollmers J."/>
            <person name="Rivas-Marin E."/>
            <person name="Kohn T."/>
            <person name="Peeters S.H."/>
            <person name="Heuer A."/>
            <person name="Rast P."/>
            <person name="Oberbeckmann S."/>
            <person name="Bunk B."/>
            <person name="Jeske O."/>
            <person name="Meyerdierks A."/>
            <person name="Storesund J.E."/>
            <person name="Kallscheuer N."/>
            <person name="Luecker S."/>
            <person name="Lage O.M."/>
            <person name="Pohl T."/>
            <person name="Merkel B.J."/>
            <person name="Hornburger P."/>
            <person name="Mueller R.-W."/>
            <person name="Bruemmer F."/>
            <person name="Labrenz M."/>
            <person name="Spormann A.M."/>
            <person name="Op Den Camp H."/>
            <person name="Overmann J."/>
            <person name="Amann R."/>
            <person name="Jetten M.S.M."/>
            <person name="Mascher T."/>
            <person name="Medema M.H."/>
            <person name="Devos D.P."/>
            <person name="Kaster A.-K."/>
            <person name="Ovreas L."/>
            <person name="Rohde M."/>
            <person name="Galperin M.Y."/>
            <person name="Jogler C."/>
        </authorList>
    </citation>
    <scope>NUCLEOTIDE SEQUENCE [LARGE SCALE GENOMIC DNA]</scope>
    <source>
        <strain evidence="2 3">Pla144</strain>
    </source>
</reference>
<keyword evidence="1" id="KW-1133">Transmembrane helix</keyword>
<keyword evidence="1" id="KW-0472">Membrane</keyword>
<proteinExistence type="predicted"/>
<comment type="caution">
    <text evidence="2">The sequence shown here is derived from an EMBL/GenBank/DDBJ whole genome shotgun (WGS) entry which is preliminary data.</text>
</comment>
<keyword evidence="3" id="KW-1185">Reference proteome</keyword>
<gene>
    <name evidence="2" type="ORF">Pla144_48740</name>
</gene>
<evidence type="ECO:0000256" key="1">
    <source>
        <dbReference type="SAM" id="Phobius"/>
    </source>
</evidence>
<organism evidence="2 3">
    <name type="scientific">Bythopirellula polymerisocia</name>
    <dbReference type="NCBI Taxonomy" id="2528003"/>
    <lineage>
        <taxon>Bacteria</taxon>
        <taxon>Pseudomonadati</taxon>
        <taxon>Planctomycetota</taxon>
        <taxon>Planctomycetia</taxon>
        <taxon>Pirellulales</taxon>
        <taxon>Lacipirellulaceae</taxon>
        <taxon>Bythopirellula</taxon>
    </lineage>
</organism>
<feature type="transmembrane region" description="Helical" evidence="1">
    <location>
        <begin position="98"/>
        <end position="117"/>
    </location>
</feature>
<dbReference type="OrthoDB" id="9848056at2"/>
<feature type="transmembrane region" description="Helical" evidence="1">
    <location>
        <begin position="73"/>
        <end position="92"/>
    </location>
</feature>
<dbReference type="AlphaFoldDB" id="A0A5C6CBL1"/>
<feature type="transmembrane region" description="Helical" evidence="1">
    <location>
        <begin position="12"/>
        <end position="37"/>
    </location>
</feature>